<proteinExistence type="inferred from homology"/>
<organism evidence="10 11">
    <name type="scientific">Tulasnella calospora MUT 4182</name>
    <dbReference type="NCBI Taxonomy" id="1051891"/>
    <lineage>
        <taxon>Eukaryota</taxon>
        <taxon>Fungi</taxon>
        <taxon>Dikarya</taxon>
        <taxon>Basidiomycota</taxon>
        <taxon>Agaricomycotina</taxon>
        <taxon>Agaricomycetes</taxon>
        <taxon>Cantharellales</taxon>
        <taxon>Tulasnellaceae</taxon>
        <taxon>Tulasnella</taxon>
    </lineage>
</organism>
<dbReference type="SMART" id="SM00320">
    <property type="entry name" value="WD40"/>
    <property type="match status" value="6"/>
</dbReference>
<protein>
    <recommendedName>
        <fullName evidence="9">Striatin N-terminal domain-containing protein</fullName>
    </recommendedName>
</protein>
<feature type="compositionally biased region" description="Basic and acidic residues" evidence="8">
    <location>
        <begin position="122"/>
        <end position="131"/>
    </location>
</feature>
<dbReference type="PROSITE" id="PS00678">
    <property type="entry name" value="WD_REPEATS_1"/>
    <property type="match status" value="1"/>
</dbReference>
<feature type="region of interest" description="Disordered" evidence="8">
    <location>
        <begin position="272"/>
        <end position="333"/>
    </location>
</feature>
<feature type="region of interest" description="Disordered" evidence="8">
    <location>
        <begin position="101"/>
        <end position="173"/>
    </location>
</feature>
<dbReference type="Gene3D" id="1.20.5.300">
    <property type="match status" value="1"/>
</dbReference>
<dbReference type="Pfam" id="PF08232">
    <property type="entry name" value="Striatin"/>
    <property type="match status" value="1"/>
</dbReference>
<keyword evidence="11" id="KW-1185">Reference proteome</keyword>
<feature type="region of interest" description="Disordered" evidence="8">
    <location>
        <begin position="476"/>
        <end position="499"/>
    </location>
</feature>
<feature type="domain" description="Striatin N-terminal" evidence="9">
    <location>
        <begin position="33"/>
        <end position="241"/>
    </location>
</feature>
<reference evidence="11" key="2">
    <citation type="submission" date="2015-01" db="EMBL/GenBank/DDBJ databases">
        <title>Evolutionary Origins and Diversification of the Mycorrhizal Mutualists.</title>
        <authorList>
            <consortium name="DOE Joint Genome Institute"/>
            <consortium name="Mycorrhizal Genomics Consortium"/>
            <person name="Kohler A."/>
            <person name="Kuo A."/>
            <person name="Nagy L.G."/>
            <person name="Floudas D."/>
            <person name="Copeland A."/>
            <person name="Barry K.W."/>
            <person name="Cichocki N."/>
            <person name="Veneault-Fourrey C."/>
            <person name="LaButti K."/>
            <person name="Lindquist E.A."/>
            <person name="Lipzen A."/>
            <person name="Lundell T."/>
            <person name="Morin E."/>
            <person name="Murat C."/>
            <person name="Riley R."/>
            <person name="Ohm R."/>
            <person name="Sun H."/>
            <person name="Tunlid A."/>
            <person name="Henrissat B."/>
            <person name="Grigoriev I.V."/>
            <person name="Hibbett D.S."/>
            <person name="Martin F."/>
        </authorList>
    </citation>
    <scope>NUCLEOTIDE SEQUENCE [LARGE SCALE GENOMIC DNA]</scope>
    <source>
        <strain evidence="11">MUT 4182</strain>
    </source>
</reference>
<dbReference type="PROSITE" id="PS50082">
    <property type="entry name" value="WD_REPEATS_2"/>
    <property type="match status" value="4"/>
</dbReference>
<dbReference type="GO" id="GO:0005516">
    <property type="term" value="F:calmodulin binding"/>
    <property type="evidence" value="ECO:0007669"/>
    <property type="project" value="UniProtKB-KW"/>
</dbReference>
<keyword evidence="5 7" id="KW-0175">Coiled coil</keyword>
<dbReference type="PANTHER" id="PTHR15653">
    <property type="entry name" value="STRIATIN"/>
    <property type="match status" value="1"/>
</dbReference>
<evidence type="ECO:0000313" key="10">
    <source>
        <dbReference type="EMBL" id="KIO32898.1"/>
    </source>
</evidence>
<feature type="region of interest" description="Disordered" evidence="8">
    <location>
        <begin position="1"/>
        <end position="33"/>
    </location>
</feature>
<evidence type="ECO:0000256" key="8">
    <source>
        <dbReference type="SAM" id="MobiDB-lite"/>
    </source>
</evidence>
<dbReference type="InterPro" id="IPR019775">
    <property type="entry name" value="WD40_repeat_CS"/>
</dbReference>
<dbReference type="PANTHER" id="PTHR15653:SF0">
    <property type="entry name" value="CONNECTOR OF KINASE TO AP-1, ISOFORM E"/>
    <property type="match status" value="1"/>
</dbReference>
<feature type="repeat" description="WD" evidence="6">
    <location>
        <begin position="765"/>
        <end position="798"/>
    </location>
</feature>
<evidence type="ECO:0000256" key="6">
    <source>
        <dbReference type="PROSITE-ProRule" id="PRU00221"/>
    </source>
</evidence>
<evidence type="ECO:0000259" key="9">
    <source>
        <dbReference type="Pfam" id="PF08232"/>
    </source>
</evidence>
<feature type="coiled-coil region" evidence="7">
    <location>
        <begin position="52"/>
        <end position="79"/>
    </location>
</feature>
<dbReference type="InterPro" id="IPR015943">
    <property type="entry name" value="WD40/YVTN_repeat-like_dom_sf"/>
</dbReference>
<evidence type="ECO:0000313" key="11">
    <source>
        <dbReference type="Proteomes" id="UP000054248"/>
    </source>
</evidence>
<dbReference type="Pfam" id="PF00400">
    <property type="entry name" value="WD40"/>
    <property type="match status" value="6"/>
</dbReference>
<evidence type="ECO:0000256" key="7">
    <source>
        <dbReference type="SAM" id="Coils"/>
    </source>
</evidence>
<dbReference type="Proteomes" id="UP000054248">
    <property type="component" value="Unassembled WGS sequence"/>
</dbReference>
<feature type="compositionally biased region" description="Low complexity" evidence="8">
    <location>
        <begin position="431"/>
        <end position="443"/>
    </location>
</feature>
<feature type="repeat" description="WD" evidence="6">
    <location>
        <begin position="568"/>
        <end position="601"/>
    </location>
</feature>
<comment type="similarity">
    <text evidence="1">Belongs to the WD repeat striatin family.</text>
</comment>
<dbReference type="InterPro" id="IPR036322">
    <property type="entry name" value="WD40_repeat_dom_sf"/>
</dbReference>
<dbReference type="AlphaFoldDB" id="A0A0C3LG22"/>
<keyword evidence="4" id="KW-0112">Calmodulin-binding</keyword>
<keyword evidence="3" id="KW-0677">Repeat</keyword>
<dbReference type="InterPro" id="IPR020472">
    <property type="entry name" value="WD40_PAC1"/>
</dbReference>
<evidence type="ECO:0000256" key="4">
    <source>
        <dbReference type="ARBA" id="ARBA00022860"/>
    </source>
</evidence>
<reference evidence="10 11" key="1">
    <citation type="submission" date="2014-04" db="EMBL/GenBank/DDBJ databases">
        <authorList>
            <consortium name="DOE Joint Genome Institute"/>
            <person name="Kuo A."/>
            <person name="Girlanda M."/>
            <person name="Perotto S."/>
            <person name="Kohler A."/>
            <person name="Nagy L.G."/>
            <person name="Floudas D."/>
            <person name="Copeland A."/>
            <person name="Barry K.W."/>
            <person name="Cichocki N."/>
            <person name="Veneault-Fourrey C."/>
            <person name="LaButti K."/>
            <person name="Lindquist E.A."/>
            <person name="Lipzen A."/>
            <person name="Lundell T."/>
            <person name="Morin E."/>
            <person name="Murat C."/>
            <person name="Sun H."/>
            <person name="Tunlid A."/>
            <person name="Henrissat B."/>
            <person name="Grigoriev I.V."/>
            <person name="Hibbett D.S."/>
            <person name="Martin F."/>
            <person name="Nordberg H.P."/>
            <person name="Cantor M.N."/>
            <person name="Hua S.X."/>
        </authorList>
    </citation>
    <scope>NUCLEOTIDE SEQUENCE [LARGE SCALE GENOMIC DNA]</scope>
    <source>
        <strain evidence="10 11">MUT 4182</strain>
    </source>
</reference>
<feature type="compositionally biased region" description="Acidic residues" evidence="8">
    <location>
        <begin position="488"/>
        <end position="499"/>
    </location>
</feature>
<name>A0A0C3LG22_9AGAM</name>
<dbReference type="HOGENOM" id="CLU_009108_1_0_1"/>
<evidence type="ECO:0000256" key="5">
    <source>
        <dbReference type="ARBA" id="ARBA00023054"/>
    </source>
</evidence>
<feature type="repeat" description="WD" evidence="6">
    <location>
        <begin position="621"/>
        <end position="653"/>
    </location>
</feature>
<evidence type="ECO:0000256" key="2">
    <source>
        <dbReference type="ARBA" id="ARBA00022574"/>
    </source>
</evidence>
<accession>A0A0C3LG22</accession>
<sequence length="846" mass="89882">MQQQNQQNQQSQQGGQQQQNPPQGPPPNGQDYNLSNVLHFLQTEWRHYERDRNEWEIERAEMRARIALLEGERRSFENVKLDLMRRIKMLEYALRMERSKQLNQPSSAIPPQKAASLQGQSGKEEGSHKEGSGNSSPRSEDSPLPGTGENRLSIGSLSGLPNGAGPNMTSSASAVGPVSALAAAAGANTNARPQTWAGVPNGAVLPAALTKPPPGRDAKGRARSRDFLKQCLQEVNYLTSSAALNPLPNRPILTAAVAAQPPQQPLQHAQALLAAQQQQGGGSSLASGTGMPLSLPNLPSFDQQQQQQAGFGAPANGASGLNSTLSGFNGRPRKVVPEVGKDFPTLNGIGSAAPNISVPQQAAGGGQNATLASEPPNIPPPNPALLNADRDKDRAGPRVGSPNSAVLQPLATEGSEPGLSLERQFSKQSEDQGSSSTGDSESSQITAIFRPDAAGEWKERLRAAAEAVERAKAEEELAALSTSGSIKDEDDDSVSDDGDTVVGDDKLWKPRRTLRNHLDAVRALAFHPSEMCLVTGGDDFTIKIWRMDANDLLSNSSQGTEIEPQVTLRGHSSSVTRLLISGSRNLLYSASLDSTIRVWTIPSQGQPTYAPFDAARAKGVLVGHTDAVWDLALLRDDTLLVSGGSDGSVKVWDTSLPSTPLKLSWGYNGVDGEAETSLGITSLDGIKTDLKKVAVAFSNAVVKMFDVETGAEVGKLESDVTYDGTPATQINRIASHPTMSILVTAHEDKYIRLFDIATGACTYSMLAHTDGVTSLSIDVAGFSLVSGGHDCSIRFWDIMGNKVCLQEITNHRKKADEGVLDVEYCPSLPILASAGADGIVKLYASS</sequence>
<feature type="compositionally biased region" description="Low complexity" evidence="8">
    <location>
        <begin position="1"/>
        <end position="21"/>
    </location>
</feature>
<feature type="compositionally biased region" description="Low complexity" evidence="8">
    <location>
        <begin position="272"/>
        <end position="288"/>
    </location>
</feature>
<dbReference type="InterPro" id="IPR013258">
    <property type="entry name" value="Striatin_N"/>
</dbReference>
<dbReference type="Gene3D" id="2.130.10.10">
    <property type="entry name" value="YVTN repeat-like/Quinoprotein amine dehydrogenase"/>
    <property type="match status" value="2"/>
</dbReference>
<dbReference type="InterPro" id="IPR001680">
    <property type="entry name" value="WD40_rpt"/>
</dbReference>
<dbReference type="EMBL" id="KN822952">
    <property type="protein sequence ID" value="KIO32898.1"/>
    <property type="molecule type" value="Genomic_DNA"/>
</dbReference>
<dbReference type="OrthoDB" id="727118at2759"/>
<dbReference type="PRINTS" id="PR00320">
    <property type="entry name" value="GPROTEINBRPT"/>
</dbReference>
<evidence type="ECO:0000256" key="3">
    <source>
        <dbReference type="ARBA" id="ARBA00022737"/>
    </source>
</evidence>
<dbReference type="PROSITE" id="PS50294">
    <property type="entry name" value="WD_REPEATS_REGION"/>
    <property type="match status" value="4"/>
</dbReference>
<dbReference type="STRING" id="1051891.A0A0C3LG22"/>
<feature type="region of interest" description="Disordered" evidence="8">
    <location>
        <begin position="351"/>
        <end position="451"/>
    </location>
</feature>
<gene>
    <name evidence="10" type="ORF">M407DRAFT_18357</name>
</gene>
<keyword evidence="2 6" id="KW-0853">WD repeat</keyword>
<dbReference type="InterPro" id="IPR051488">
    <property type="entry name" value="WD_repeat_striatin"/>
</dbReference>
<dbReference type="SUPFAM" id="SSF50978">
    <property type="entry name" value="WD40 repeat-like"/>
    <property type="match status" value="1"/>
</dbReference>
<evidence type="ECO:0000256" key="1">
    <source>
        <dbReference type="ARBA" id="ARBA00009616"/>
    </source>
</evidence>
<dbReference type="CDD" id="cd00200">
    <property type="entry name" value="WD40"/>
    <property type="match status" value="1"/>
</dbReference>
<feature type="repeat" description="WD" evidence="6">
    <location>
        <begin position="514"/>
        <end position="555"/>
    </location>
</feature>